<gene>
    <name evidence="1" type="ORF">BU26DRAFT_537479</name>
</gene>
<evidence type="ECO:0008006" key="3">
    <source>
        <dbReference type="Google" id="ProtNLM"/>
    </source>
</evidence>
<reference evidence="1" key="1">
    <citation type="journal article" date="2020" name="Stud. Mycol.">
        <title>101 Dothideomycetes genomes: a test case for predicting lifestyles and emergence of pathogens.</title>
        <authorList>
            <person name="Haridas S."/>
            <person name="Albert R."/>
            <person name="Binder M."/>
            <person name="Bloem J."/>
            <person name="Labutti K."/>
            <person name="Salamov A."/>
            <person name="Andreopoulos B."/>
            <person name="Baker S."/>
            <person name="Barry K."/>
            <person name="Bills G."/>
            <person name="Bluhm B."/>
            <person name="Cannon C."/>
            <person name="Castanera R."/>
            <person name="Culley D."/>
            <person name="Daum C."/>
            <person name="Ezra D."/>
            <person name="Gonzalez J."/>
            <person name="Henrissat B."/>
            <person name="Kuo A."/>
            <person name="Liang C."/>
            <person name="Lipzen A."/>
            <person name="Lutzoni F."/>
            <person name="Magnuson J."/>
            <person name="Mondo S."/>
            <person name="Nolan M."/>
            <person name="Ohm R."/>
            <person name="Pangilinan J."/>
            <person name="Park H.-J."/>
            <person name="Ramirez L."/>
            <person name="Alfaro M."/>
            <person name="Sun H."/>
            <person name="Tritt A."/>
            <person name="Yoshinaga Y."/>
            <person name="Zwiers L.-H."/>
            <person name="Turgeon B."/>
            <person name="Goodwin S."/>
            <person name="Spatafora J."/>
            <person name="Crous P."/>
            <person name="Grigoriev I."/>
        </authorList>
    </citation>
    <scope>NUCLEOTIDE SEQUENCE</scope>
    <source>
        <strain evidence="1">CBS 122368</strain>
    </source>
</reference>
<dbReference type="OrthoDB" id="2845956at2759"/>
<dbReference type="RefSeq" id="XP_033689885.1">
    <property type="nucleotide sequence ID" value="XM_033831415.1"/>
</dbReference>
<dbReference type="AlphaFoldDB" id="A0A6A6IWF6"/>
<dbReference type="Pfam" id="PF16155">
    <property type="entry name" value="PnbB"/>
    <property type="match status" value="1"/>
</dbReference>
<evidence type="ECO:0000313" key="2">
    <source>
        <dbReference type="Proteomes" id="UP000800094"/>
    </source>
</evidence>
<dbReference type="EMBL" id="ML987190">
    <property type="protein sequence ID" value="KAF2254881.1"/>
    <property type="molecule type" value="Genomic_DNA"/>
</dbReference>
<sequence length="194" mass="21709">MDRLTSQSGNAAPVEVDFAKYSTAQKLLKRCQDFFSEVENLTPGKDLETYLNTHYGSGNLIYEDLCSLTRKGLEEGWIANIEIDGRKYRRSKVALPKEDTRFFSITTVYMDSQEEYSGQYHKHPYGEINCVVQIDKTAELMGMQGWQGAGWTSPGAGTHHYPQVRGGALIALFFLPAGRISYTANPDDPQPVSV</sequence>
<dbReference type="GeneID" id="54584745"/>
<proteinExistence type="predicted"/>
<name>A0A6A6IWF6_9PLEO</name>
<organism evidence="1 2">
    <name type="scientific">Trematosphaeria pertusa</name>
    <dbReference type="NCBI Taxonomy" id="390896"/>
    <lineage>
        <taxon>Eukaryota</taxon>
        <taxon>Fungi</taxon>
        <taxon>Dikarya</taxon>
        <taxon>Ascomycota</taxon>
        <taxon>Pezizomycotina</taxon>
        <taxon>Dothideomycetes</taxon>
        <taxon>Pleosporomycetidae</taxon>
        <taxon>Pleosporales</taxon>
        <taxon>Massarineae</taxon>
        <taxon>Trematosphaeriaceae</taxon>
        <taxon>Trematosphaeria</taxon>
    </lineage>
</organism>
<evidence type="ECO:0000313" key="1">
    <source>
        <dbReference type="EMBL" id="KAF2254881.1"/>
    </source>
</evidence>
<dbReference type="InterPro" id="IPR032345">
    <property type="entry name" value="PnbB"/>
</dbReference>
<protein>
    <recommendedName>
        <fullName evidence="3">p-hydroxylaminobenzoate lyase</fullName>
    </recommendedName>
</protein>
<accession>A0A6A6IWF6</accession>
<dbReference type="Proteomes" id="UP000800094">
    <property type="component" value="Unassembled WGS sequence"/>
</dbReference>
<keyword evidence="2" id="KW-1185">Reference proteome</keyword>